<evidence type="ECO:0000313" key="2">
    <source>
        <dbReference type="EMBL" id="KAG0574366.1"/>
    </source>
</evidence>
<feature type="signal peptide" evidence="1">
    <location>
        <begin position="1"/>
        <end position="16"/>
    </location>
</feature>
<dbReference type="AlphaFoldDB" id="A0A8T0HU41"/>
<dbReference type="Proteomes" id="UP000822688">
    <property type="component" value="Chromosome V"/>
</dbReference>
<proteinExistence type="predicted"/>
<name>A0A8T0HU41_CERPU</name>
<evidence type="ECO:0000313" key="3">
    <source>
        <dbReference type="Proteomes" id="UP000822688"/>
    </source>
</evidence>
<gene>
    <name evidence="2" type="ORF">KC19_VG257600</name>
</gene>
<dbReference type="EMBL" id="CM026426">
    <property type="protein sequence ID" value="KAG0574366.1"/>
    <property type="molecule type" value="Genomic_DNA"/>
</dbReference>
<keyword evidence="3" id="KW-1185">Reference proteome</keyword>
<reference evidence="2" key="1">
    <citation type="submission" date="2020-06" db="EMBL/GenBank/DDBJ databases">
        <title>WGS assembly of Ceratodon purpureus strain R40.</title>
        <authorList>
            <person name="Carey S.B."/>
            <person name="Jenkins J."/>
            <person name="Shu S."/>
            <person name="Lovell J.T."/>
            <person name="Sreedasyam A."/>
            <person name="Maumus F."/>
            <person name="Tiley G.P."/>
            <person name="Fernandez-Pozo N."/>
            <person name="Barry K."/>
            <person name="Chen C."/>
            <person name="Wang M."/>
            <person name="Lipzen A."/>
            <person name="Daum C."/>
            <person name="Saski C.A."/>
            <person name="Payton A.C."/>
            <person name="Mcbreen J.C."/>
            <person name="Conrad R.E."/>
            <person name="Kollar L.M."/>
            <person name="Olsson S."/>
            <person name="Huttunen S."/>
            <person name="Landis J.B."/>
            <person name="Wickett N.J."/>
            <person name="Johnson M.G."/>
            <person name="Rensing S.A."/>
            <person name="Grimwood J."/>
            <person name="Schmutz J."/>
            <person name="Mcdaniel S.F."/>
        </authorList>
    </citation>
    <scope>NUCLEOTIDE SEQUENCE</scope>
    <source>
        <strain evidence="2">R40</strain>
    </source>
</reference>
<feature type="chain" id="PRO_5035843589" evidence="1">
    <location>
        <begin position="17"/>
        <end position="56"/>
    </location>
</feature>
<evidence type="ECO:0000256" key="1">
    <source>
        <dbReference type="SAM" id="SignalP"/>
    </source>
</evidence>
<sequence>MLLMAFVLVRFQRVIGFSSQGSSFGCTGLLGIQGHPRCGMLVVARGDCVLQVRWGM</sequence>
<comment type="caution">
    <text evidence="2">The sequence shown here is derived from an EMBL/GenBank/DDBJ whole genome shotgun (WGS) entry which is preliminary data.</text>
</comment>
<organism evidence="2 3">
    <name type="scientific">Ceratodon purpureus</name>
    <name type="common">Fire moss</name>
    <name type="synonym">Dicranum purpureum</name>
    <dbReference type="NCBI Taxonomy" id="3225"/>
    <lineage>
        <taxon>Eukaryota</taxon>
        <taxon>Viridiplantae</taxon>
        <taxon>Streptophyta</taxon>
        <taxon>Embryophyta</taxon>
        <taxon>Bryophyta</taxon>
        <taxon>Bryophytina</taxon>
        <taxon>Bryopsida</taxon>
        <taxon>Dicranidae</taxon>
        <taxon>Pseudoditrichales</taxon>
        <taxon>Ditrichaceae</taxon>
        <taxon>Ceratodon</taxon>
    </lineage>
</organism>
<protein>
    <submittedName>
        <fullName evidence="2">Uncharacterized protein</fullName>
    </submittedName>
</protein>
<accession>A0A8T0HU41</accession>
<keyword evidence="1" id="KW-0732">Signal</keyword>